<reference evidence="2 3" key="2">
    <citation type="journal article" date="2012" name="PLoS Pathog.">
        <title>Diverse lifestyles and strategies of plant pathogenesis encoded in the genomes of eighteen Dothideomycetes fungi.</title>
        <authorList>
            <person name="Ohm R.A."/>
            <person name="Feau N."/>
            <person name="Henrissat B."/>
            <person name="Schoch C.L."/>
            <person name="Horwitz B.A."/>
            <person name="Barry K.W."/>
            <person name="Condon B.J."/>
            <person name="Copeland A.C."/>
            <person name="Dhillon B."/>
            <person name="Glaser F."/>
            <person name="Hesse C.N."/>
            <person name="Kosti I."/>
            <person name="LaButti K."/>
            <person name="Lindquist E.A."/>
            <person name="Lucas S."/>
            <person name="Salamov A.A."/>
            <person name="Bradshaw R.E."/>
            <person name="Ciuffetti L."/>
            <person name="Hamelin R.C."/>
            <person name="Kema G.H.J."/>
            <person name="Lawrence C."/>
            <person name="Scott J.A."/>
            <person name="Spatafora J.W."/>
            <person name="Turgeon B.G."/>
            <person name="de Wit P.J.G.M."/>
            <person name="Zhong S."/>
            <person name="Goodwin S.B."/>
            <person name="Grigoriev I.V."/>
        </authorList>
    </citation>
    <scope>NUCLEOTIDE SEQUENCE [LARGE SCALE GENOMIC DNA]</scope>
    <source>
        <strain evidence="3">NZE10 / CBS 128990</strain>
    </source>
</reference>
<proteinExistence type="predicted"/>
<dbReference type="Proteomes" id="UP000016933">
    <property type="component" value="Unassembled WGS sequence"/>
</dbReference>
<protein>
    <submittedName>
        <fullName evidence="2">Uncharacterized protein</fullName>
    </submittedName>
</protein>
<feature type="region of interest" description="Disordered" evidence="1">
    <location>
        <begin position="35"/>
        <end position="70"/>
    </location>
</feature>
<keyword evidence="3" id="KW-1185">Reference proteome</keyword>
<evidence type="ECO:0000313" key="3">
    <source>
        <dbReference type="Proteomes" id="UP000016933"/>
    </source>
</evidence>
<sequence>MTFKPPVLEHARRKANTWRCSQYSEDARCDHADSMHCGSRGRQHEPERSSRHYLTTRQHQERATTSNPGH</sequence>
<feature type="compositionally biased region" description="Polar residues" evidence="1">
    <location>
        <begin position="52"/>
        <end position="70"/>
    </location>
</feature>
<dbReference type="HOGENOM" id="CLU_2757754_0_0_1"/>
<name>N1PMK3_DOTSN</name>
<dbReference type="EMBL" id="KB446539">
    <property type="protein sequence ID" value="EME44656.1"/>
    <property type="molecule type" value="Genomic_DNA"/>
</dbReference>
<organism evidence="2 3">
    <name type="scientific">Dothistroma septosporum (strain NZE10 / CBS 128990)</name>
    <name type="common">Red band needle blight fungus</name>
    <name type="synonym">Mycosphaerella pini</name>
    <dbReference type="NCBI Taxonomy" id="675120"/>
    <lineage>
        <taxon>Eukaryota</taxon>
        <taxon>Fungi</taxon>
        <taxon>Dikarya</taxon>
        <taxon>Ascomycota</taxon>
        <taxon>Pezizomycotina</taxon>
        <taxon>Dothideomycetes</taxon>
        <taxon>Dothideomycetidae</taxon>
        <taxon>Mycosphaerellales</taxon>
        <taxon>Mycosphaerellaceae</taxon>
        <taxon>Dothistroma</taxon>
    </lineage>
</organism>
<gene>
    <name evidence="2" type="ORF">DOTSEDRAFT_72195</name>
</gene>
<evidence type="ECO:0000313" key="2">
    <source>
        <dbReference type="EMBL" id="EME44656.1"/>
    </source>
</evidence>
<accession>N1PMK3</accession>
<reference evidence="3" key="1">
    <citation type="journal article" date="2012" name="PLoS Genet.">
        <title>The genomes of the fungal plant pathogens Cladosporium fulvum and Dothistroma septosporum reveal adaptation to different hosts and lifestyles but also signatures of common ancestry.</title>
        <authorList>
            <person name="de Wit P.J.G.M."/>
            <person name="van der Burgt A."/>
            <person name="Oekmen B."/>
            <person name="Stergiopoulos I."/>
            <person name="Abd-Elsalam K.A."/>
            <person name="Aerts A.L."/>
            <person name="Bahkali A.H."/>
            <person name="Beenen H.G."/>
            <person name="Chettri P."/>
            <person name="Cox M.P."/>
            <person name="Datema E."/>
            <person name="de Vries R.P."/>
            <person name="Dhillon B."/>
            <person name="Ganley A.R."/>
            <person name="Griffiths S.A."/>
            <person name="Guo Y."/>
            <person name="Hamelin R.C."/>
            <person name="Henrissat B."/>
            <person name="Kabir M.S."/>
            <person name="Jashni M.K."/>
            <person name="Kema G."/>
            <person name="Klaubauf S."/>
            <person name="Lapidus A."/>
            <person name="Levasseur A."/>
            <person name="Lindquist E."/>
            <person name="Mehrabi R."/>
            <person name="Ohm R.A."/>
            <person name="Owen T.J."/>
            <person name="Salamov A."/>
            <person name="Schwelm A."/>
            <person name="Schijlen E."/>
            <person name="Sun H."/>
            <person name="van den Burg H.A."/>
            <person name="van Ham R.C.H.J."/>
            <person name="Zhang S."/>
            <person name="Goodwin S.B."/>
            <person name="Grigoriev I.V."/>
            <person name="Collemare J."/>
            <person name="Bradshaw R.E."/>
        </authorList>
    </citation>
    <scope>NUCLEOTIDE SEQUENCE [LARGE SCALE GENOMIC DNA]</scope>
    <source>
        <strain evidence="3">NZE10 / CBS 128990</strain>
    </source>
</reference>
<dbReference type="AlphaFoldDB" id="N1PMK3"/>
<evidence type="ECO:0000256" key="1">
    <source>
        <dbReference type="SAM" id="MobiDB-lite"/>
    </source>
</evidence>